<dbReference type="InterPro" id="IPR001810">
    <property type="entry name" value="F-box_dom"/>
</dbReference>
<dbReference type="PANTHER" id="PTHR31111:SF136">
    <property type="entry name" value="F-BOX ASSOCIATED DOMAIN-CONTAINING PROTEIN"/>
    <property type="match status" value="1"/>
</dbReference>
<dbReference type="EMBL" id="OX459121">
    <property type="protein sequence ID" value="CAI9101709.1"/>
    <property type="molecule type" value="Genomic_DNA"/>
</dbReference>
<dbReference type="InterPro" id="IPR013187">
    <property type="entry name" value="F-box-assoc_dom_typ3"/>
</dbReference>
<name>A0AAV1D3Y9_OLDCO</name>
<protein>
    <submittedName>
        <fullName evidence="2">OLC1v1039101C1</fullName>
    </submittedName>
</protein>
<dbReference type="Proteomes" id="UP001161247">
    <property type="component" value="Chromosome 4"/>
</dbReference>
<proteinExistence type="predicted"/>
<dbReference type="Pfam" id="PF08268">
    <property type="entry name" value="FBA_3"/>
    <property type="match status" value="1"/>
</dbReference>
<dbReference type="InterPro" id="IPR036047">
    <property type="entry name" value="F-box-like_dom_sf"/>
</dbReference>
<dbReference type="SUPFAM" id="SSF81383">
    <property type="entry name" value="F-box domain"/>
    <property type="match status" value="1"/>
</dbReference>
<dbReference type="PANTHER" id="PTHR31111">
    <property type="entry name" value="BNAA05G37150D PROTEIN-RELATED"/>
    <property type="match status" value="1"/>
</dbReference>
<evidence type="ECO:0000313" key="2">
    <source>
        <dbReference type="EMBL" id="CAI9101709.1"/>
    </source>
</evidence>
<evidence type="ECO:0000313" key="3">
    <source>
        <dbReference type="Proteomes" id="UP001161247"/>
    </source>
</evidence>
<dbReference type="InterPro" id="IPR017451">
    <property type="entry name" value="F-box-assoc_interact_dom"/>
</dbReference>
<organism evidence="2 3">
    <name type="scientific">Oldenlandia corymbosa var. corymbosa</name>
    <dbReference type="NCBI Taxonomy" id="529605"/>
    <lineage>
        <taxon>Eukaryota</taxon>
        <taxon>Viridiplantae</taxon>
        <taxon>Streptophyta</taxon>
        <taxon>Embryophyta</taxon>
        <taxon>Tracheophyta</taxon>
        <taxon>Spermatophyta</taxon>
        <taxon>Magnoliopsida</taxon>
        <taxon>eudicotyledons</taxon>
        <taxon>Gunneridae</taxon>
        <taxon>Pentapetalae</taxon>
        <taxon>asterids</taxon>
        <taxon>lamiids</taxon>
        <taxon>Gentianales</taxon>
        <taxon>Rubiaceae</taxon>
        <taxon>Rubioideae</taxon>
        <taxon>Spermacoceae</taxon>
        <taxon>Hedyotis-Oldenlandia complex</taxon>
        <taxon>Oldenlandia</taxon>
    </lineage>
</organism>
<dbReference type="SMART" id="SM00256">
    <property type="entry name" value="FBOX"/>
    <property type="match status" value="1"/>
</dbReference>
<feature type="domain" description="F-box" evidence="1">
    <location>
        <begin position="32"/>
        <end position="72"/>
    </location>
</feature>
<reference evidence="2" key="1">
    <citation type="submission" date="2023-03" db="EMBL/GenBank/DDBJ databases">
        <authorList>
            <person name="Julca I."/>
        </authorList>
    </citation>
    <scope>NUCLEOTIDE SEQUENCE</scope>
</reference>
<dbReference type="NCBIfam" id="TIGR01640">
    <property type="entry name" value="F_box_assoc_1"/>
    <property type="match status" value="1"/>
</dbReference>
<keyword evidence="3" id="KW-1185">Reference proteome</keyword>
<sequence>MFFFLHASIDHRTGGMRGSGGKYLPMTMMMMLPEDLLIEILTRLQGKPLGLCKCVCKSWLSMIKSRTFFEVYRSREPSLIMYWAEEIHWQGFRLNSVYSTLRRSKESAEEFNQLSQLKGLSSYNKWEELTTEVVNGLICVRESNLRLRIYNLCTGQGMRLPDPLSCTSNRLIKFYLGYDPRIKVYKLLQLVFTNQLTALVMTLRPSNSLSEWRKLDNDGCGLSVRPAPAGVNSLSEGSVLADGFLWWLCRNYYLLSFDLNNEKFELVKVPADVRSTFHSRIVFIQSMGRPAIWVIISGCFVLFVFENDNTWSKHCVPFPQELGRVEWIVDAGNLPTGEILLMNVEFRYEDFLPSSEILPMDVELMMGEPSLRYKDYKTPVYAYNHRTNKFDRFLVGKLYKNESLYYQRGPCSKHIRRGIAKVSCLHHNNNVYLPLEDVLSGSYEFTN</sequence>
<gene>
    <name evidence="2" type="ORF">OLC1_LOCUS11241</name>
</gene>
<dbReference type="AlphaFoldDB" id="A0AAV1D3Y9"/>
<dbReference type="Pfam" id="PF00646">
    <property type="entry name" value="F-box"/>
    <property type="match status" value="1"/>
</dbReference>
<dbReference type="Gene3D" id="1.20.1280.50">
    <property type="match status" value="1"/>
</dbReference>
<evidence type="ECO:0000259" key="1">
    <source>
        <dbReference type="SMART" id="SM00256"/>
    </source>
</evidence>
<accession>A0AAV1D3Y9</accession>